<sequence>MHEECLQIGSLLGLITYATVAVNYKKVLEVYDELPEMKSLLEFKLDPVIDSAVLLNLAT</sequence>
<protein>
    <submittedName>
        <fullName evidence="1 2">Uncharacterized protein</fullName>
    </submittedName>
</protein>
<reference evidence="1 3" key="1">
    <citation type="submission" date="2008-03" db="EMBL/GenBank/DDBJ databases">
        <title>Annotation of Ixodes scapularis.</title>
        <authorList>
            <consortium name="Ixodes scapularis Genome Project Consortium"/>
            <person name="Caler E."/>
            <person name="Hannick L.I."/>
            <person name="Bidwell S."/>
            <person name="Joardar V."/>
            <person name="Thiagarajan M."/>
            <person name="Amedeo P."/>
            <person name="Galinsky K.J."/>
            <person name="Schobel S."/>
            <person name="Inman J."/>
            <person name="Hostetler J."/>
            <person name="Miller J."/>
            <person name="Hammond M."/>
            <person name="Megy K."/>
            <person name="Lawson D."/>
            <person name="Kodira C."/>
            <person name="Sutton G."/>
            <person name="Meyer J."/>
            <person name="Hill C.A."/>
            <person name="Birren B."/>
            <person name="Nene V."/>
            <person name="Collins F."/>
            <person name="Alarcon-Chaidez F."/>
            <person name="Wikel S."/>
            <person name="Strausberg R."/>
        </authorList>
    </citation>
    <scope>NUCLEOTIDE SEQUENCE [LARGE SCALE GENOMIC DNA]</scope>
    <source>
        <strain evidence="3">Wikel</strain>
        <strain evidence="1">Wikel colony</strain>
    </source>
</reference>
<dbReference type="VEuPathDB" id="VectorBase:ISCI012300"/>
<organism>
    <name type="scientific">Ixodes scapularis</name>
    <name type="common">Black-legged tick</name>
    <name type="synonym">Deer tick</name>
    <dbReference type="NCBI Taxonomy" id="6945"/>
    <lineage>
        <taxon>Eukaryota</taxon>
        <taxon>Metazoa</taxon>
        <taxon>Ecdysozoa</taxon>
        <taxon>Arthropoda</taxon>
        <taxon>Chelicerata</taxon>
        <taxon>Arachnida</taxon>
        <taxon>Acari</taxon>
        <taxon>Parasitiformes</taxon>
        <taxon>Ixodida</taxon>
        <taxon>Ixodoidea</taxon>
        <taxon>Ixodidae</taxon>
        <taxon>Ixodinae</taxon>
        <taxon>Ixodes</taxon>
    </lineage>
</organism>
<dbReference type="PaxDb" id="6945-B7QG19"/>
<keyword evidence="4" id="KW-1267">Proteomics identification</keyword>
<dbReference type="InParanoid" id="B7QG19"/>
<reference evidence="2" key="2">
    <citation type="submission" date="2020-05" db="UniProtKB">
        <authorList>
            <consortium name="EnsemblMetazoa"/>
        </authorList>
    </citation>
    <scope>IDENTIFICATION</scope>
    <source>
        <strain evidence="2">wikel</strain>
    </source>
</reference>
<evidence type="ECO:0000313" key="3">
    <source>
        <dbReference type="Proteomes" id="UP000001555"/>
    </source>
</evidence>
<evidence type="ECO:0000313" key="2">
    <source>
        <dbReference type="EnsemblMetazoa" id="ISCW012300-PA"/>
    </source>
</evidence>
<accession>B7QG19</accession>
<proteinExistence type="evidence at protein level"/>
<keyword evidence="3" id="KW-1185">Reference proteome</keyword>
<dbReference type="VEuPathDB" id="VectorBase:ISCW012300"/>
<dbReference type="EnsemblMetazoa" id="ISCW012300-RA">
    <property type="protein sequence ID" value="ISCW012300-PA"/>
    <property type="gene ID" value="ISCW012300"/>
</dbReference>
<dbReference type="HOGENOM" id="CLU_2963364_0_0_1"/>
<dbReference type="EMBL" id="DS928731">
    <property type="protein sequence ID" value="EEC17791.1"/>
    <property type="molecule type" value="Genomic_DNA"/>
</dbReference>
<dbReference type="Proteomes" id="UP000001555">
    <property type="component" value="Unassembled WGS sequence"/>
</dbReference>
<dbReference type="EMBL" id="ABJB011077835">
    <property type="status" value="NOT_ANNOTATED_CDS"/>
    <property type="molecule type" value="Genomic_DNA"/>
</dbReference>
<name>B7QG19_IXOSC</name>
<evidence type="ECO:0007829" key="4">
    <source>
        <dbReference type="PeptideAtlas" id="B7QG19"/>
    </source>
</evidence>
<dbReference type="AlphaFoldDB" id="B7QG19"/>
<evidence type="ECO:0000313" key="1">
    <source>
        <dbReference type="EMBL" id="EEC17791.1"/>
    </source>
</evidence>
<gene>
    <name evidence="1" type="ORF">IscW_ISCW012300</name>
</gene>
<dbReference type="EMBL" id="ABJB010317138">
    <property type="status" value="NOT_ANNOTATED_CDS"/>
    <property type="molecule type" value="Genomic_DNA"/>
</dbReference>